<dbReference type="Proteomes" id="UP000199423">
    <property type="component" value="Unassembled WGS sequence"/>
</dbReference>
<evidence type="ECO:0000256" key="1">
    <source>
        <dbReference type="SAM" id="Coils"/>
    </source>
</evidence>
<dbReference type="SUPFAM" id="SSF52540">
    <property type="entry name" value="P-loop containing nucleoside triphosphate hydrolases"/>
    <property type="match status" value="1"/>
</dbReference>
<evidence type="ECO:0000313" key="4">
    <source>
        <dbReference type="Proteomes" id="UP000199423"/>
    </source>
</evidence>
<proteinExistence type="predicted"/>
<dbReference type="OrthoDB" id="7069379at2"/>
<dbReference type="PANTHER" id="PTHR41259:SF1">
    <property type="entry name" value="DOUBLE-STRAND BREAK REPAIR RAD50 ATPASE, PUTATIVE-RELATED"/>
    <property type="match status" value="1"/>
</dbReference>
<dbReference type="InterPro" id="IPR027417">
    <property type="entry name" value="P-loop_NTPase"/>
</dbReference>
<feature type="compositionally biased region" description="Basic and acidic residues" evidence="2">
    <location>
        <begin position="572"/>
        <end position="584"/>
    </location>
</feature>
<feature type="coiled-coil region" evidence="1">
    <location>
        <begin position="216"/>
        <end position="253"/>
    </location>
</feature>
<evidence type="ECO:0000256" key="2">
    <source>
        <dbReference type="SAM" id="MobiDB-lite"/>
    </source>
</evidence>
<dbReference type="EMBL" id="FPCH01000001">
    <property type="protein sequence ID" value="SFV28147.1"/>
    <property type="molecule type" value="Genomic_DNA"/>
</dbReference>
<organism evidence="3 4">
    <name type="scientific">Hyphomicrobium facile</name>
    <dbReference type="NCBI Taxonomy" id="51670"/>
    <lineage>
        <taxon>Bacteria</taxon>
        <taxon>Pseudomonadati</taxon>
        <taxon>Pseudomonadota</taxon>
        <taxon>Alphaproteobacteria</taxon>
        <taxon>Hyphomicrobiales</taxon>
        <taxon>Hyphomicrobiaceae</taxon>
        <taxon>Hyphomicrobium</taxon>
    </lineage>
</organism>
<dbReference type="Gene3D" id="3.40.50.300">
    <property type="entry name" value="P-loop containing nucleotide triphosphate hydrolases"/>
    <property type="match status" value="2"/>
</dbReference>
<gene>
    <name evidence="3" type="ORF">SAMN04488557_0934</name>
</gene>
<reference evidence="4" key="1">
    <citation type="submission" date="2016-10" db="EMBL/GenBank/DDBJ databases">
        <authorList>
            <person name="Varghese N."/>
            <person name="Submissions S."/>
        </authorList>
    </citation>
    <scope>NUCLEOTIDE SEQUENCE [LARGE SCALE GENOMIC DNA]</scope>
    <source>
        <strain evidence="4">DSM 1565</strain>
    </source>
</reference>
<dbReference type="STRING" id="51670.SAMN04488557_0934"/>
<evidence type="ECO:0000313" key="3">
    <source>
        <dbReference type="EMBL" id="SFV28147.1"/>
    </source>
</evidence>
<dbReference type="PANTHER" id="PTHR41259">
    <property type="entry name" value="DOUBLE-STRAND BREAK REPAIR RAD50 ATPASE, PUTATIVE-RELATED"/>
    <property type="match status" value="1"/>
</dbReference>
<accession>A0A1I7N0E0</accession>
<feature type="region of interest" description="Disordered" evidence="2">
    <location>
        <begin position="562"/>
        <end position="584"/>
    </location>
</feature>
<dbReference type="RefSeq" id="WP_092864787.1">
    <property type="nucleotide sequence ID" value="NZ_FPCH01000001.1"/>
</dbReference>
<dbReference type="AlphaFoldDB" id="A0A1I7N0E0"/>
<sequence>MKILALRVAAFRRFVEPVAIETFGDGVNVLCGPNEMGKSTMFHALEAAFLTRHKVSGGALDAMRPYGGGEPLVEVDFEAQGRRWHIRKQFGRGASALLSDLDSGAIVARNAEAEERLAELTGRSSDLPGSFGLVWVRQKQTLSLPEPDIDPAGKVKDRGERAILRDVIGREIETAAFDAAFEGVRDRTKRALDLLLTPSRAGIKKDGPLYVAQQLRDDAKKERDETRTIAQAAEQRLNDIVEMTRRLGELEAEVQSNASGSGTLALEARRAAAIDTRSQRDLAREAMRAREAEHAAALGALASRKKLAEALDQKRAGYATAVETGRQIGTWTSEIEADPALPGVIDRLGVLEQQRAVAEAELSGHAATVDIAVEEGGRGRIEIGGSPLQESRSFAVVEPLEIRIPGIAAISISTAHAARGAELRAKSEAATREIEDALKRLGVATTEQARERAQARAKKQADLAAARARLSDLAPRGAEVLASDIAQIEAELAAVAQASLSEPDVERLKSVAMDARLTFNALSAQAMDDDDFRRLDGEIVAARKTEENRKSEIGRLRDELAHAKGAQQASDENGRAGELAAREGEFERAEAEAQRLRHEAEALRLLERTLAAIEAQAKAAYSAPISRRLGRHLERVFGTSELTFRDDFAVDALRRAAGTETVTALSDGTREQLSILVRLTFAEILAESGRGVPLVVDDPLAYSDDARLAAVCGELAAASSVPQIIVLTCRERAFEILPGRRLTVTNWRPER</sequence>
<keyword evidence="4" id="KW-1185">Reference proteome</keyword>
<keyword evidence="1" id="KW-0175">Coiled coil</keyword>
<protein>
    <submittedName>
        <fullName evidence="3">AAA domain-containing protein</fullName>
    </submittedName>
</protein>
<name>A0A1I7N0E0_9HYPH</name>